<proteinExistence type="predicted"/>
<organism evidence="1 2">
    <name type="scientific">Flavobacterium palustre</name>
    <dbReference type="NCBI Taxonomy" id="1476463"/>
    <lineage>
        <taxon>Bacteria</taxon>
        <taxon>Pseudomonadati</taxon>
        <taxon>Bacteroidota</taxon>
        <taxon>Flavobacteriia</taxon>
        <taxon>Flavobacteriales</taxon>
        <taxon>Flavobacteriaceae</taxon>
        <taxon>Flavobacterium</taxon>
    </lineage>
</organism>
<dbReference type="InterPro" id="IPR023393">
    <property type="entry name" value="START-like_dom_sf"/>
</dbReference>
<accession>A0ABQ1HHM4</accession>
<gene>
    <name evidence="1" type="ORF">GCM10008015_18580</name>
</gene>
<reference evidence="2" key="1">
    <citation type="journal article" date="2019" name="Int. J. Syst. Evol. Microbiol.">
        <title>The Global Catalogue of Microorganisms (GCM) 10K type strain sequencing project: providing services to taxonomists for standard genome sequencing and annotation.</title>
        <authorList>
            <consortium name="The Broad Institute Genomics Platform"/>
            <consortium name="The Broad Institute Genome Sequencing Center for Infectious Disease"/>
            <person name="Wu L."/>
            <person name="Ma J."/>
        </authorList>
    </citation>
    <scope>NUCLEOTIDE SEQUENCE [LARGE SCALE GENOMIC DNA]</scope>
    <source>
        <strain evidence="2">CGMCC 1.12811</strain>
    </source>
</reference>
<name>A0ABQ1HHM4_9FLAO</name>
<keyword evidence="2" id="KW-1185">Reference proteome</keyword>
<dbReference type="SUPFAM" id="SSF55961">
    <property type="entry name" value="Bet v1-like"/>
    <property type="match status" value="1"/>
</dbReference>
<protein>
    <recommendedName>
        <fullName evidence="3">ATPase</fullName>
    </recommendedName>
</protein>
<dbReference type="Gene3D" id="3.30.530.20">
    <property type="match status" value="1"/>
</dbReference>
<evidence type="ECO:0008006" key="3">
    <source>
        <dbReference type="Google" id="ProtNLM"/>
    </source>
</evidence>
<evidence type="ECO:0000313" key="1">
    <source>
        <dbReference type="EMBL" id="GGA78178.1"/>
    </source>
</evidence>
<dbReference type="RefSeq" id="WP_188494038.1">
    <property type="nucleotide sequence ID" value="NZ_BMGA01000004.1"/>
</dbReference>
<dbReference type="EMBL" id="BMGA01000004">
    <property type="protein sequence ID" value="GGA78178.1"/>
    <property type="molecule type" value="Genomic_DNA"/>
</dbReference>
<comment type="caution">
    <text evidence="1">The sequence shown here is derived from an EMBL/GenBank/DDBJ whole genome shotgun (WGS) entry which is preliminary data.</text>
</comment>
<sequence length="145" mass="16772">MKTLTFKIEIQASREKVWSVLWEEASYRKWTGVFCEGSYAISDWEEGGFVQFLTPNGEGMYSIIEKKTENEYMAFRHLNMMKNHEVLPVDTATQEWVGAMETYRLTASNGMTVLEATVDTTEKYIEHFNTTFSKALALIKELSEE</sequence>
<evidence type="ECO:0000313" key="2">
    <source>
        <dbReference type="Proteomes" id="UP000658793"/>
    </source>
</evidence>
<dbReference type="Proteomes" id="UP000658793">
    <property type="component" value="Unassembled WGS sequence"/>
</dbReference>